<dbReference type="EMBL" id="JAMLDY010000008">
    <property type="protein sequence ID" value="MCP3734818.1"/>
    <property type="molecule type" value="Genomic_DNA"/>
</dbReference>
<organism evidence="1 2">
    <name type="scientific">Sphingomonas liriopis</name>
    <dbReference type="NCBI Taxonomy" id="2949094"/>
    <lineage>
        <taxon>Bacteria</taxon>
        <taxon>Pseudomonadati</taxon>
        <taxon>Pseudomonadota</taxon>
        <taxon>Alphaproteobacteria</taxon>
        <taxon>Sphingomonadales</taxon>
        <taxon>Sphingomonadaceae</taxon>
        <taxon>Sphingomonas</taxon>
    </lineage>
</organism>
<evidence type="ECO:0000313" key="2">
    <source>
        <dbReference type="Proteomes" id="UP001139486"/>
    </source>
</evidence>
<protein>
    <submittedName>
        <fullName evidence="1">Uncharacterized protein</fullName>
    </submittedName>
</protein>
<sequence>MLPSPRLFRSRWTALLWAGGILWFAHDVAGSAPSGTGNSAALTDADGDAANVADLRALANVIDQ</sequence>
<keyword evidence="2" id="KW-1185">Reference proteome</keyword>
<dbReference type="AlphaFoldDB" id="A0A9X2KTE6"/>
<comment type="caution">
    <text evidence="1">The sequence shown here is derived from an EMBL/GenBank/DDBJ whole genome shotgun (WGS) entry which is preliminary data.</text>
</comment>
<dbReference type="Proteomes" id="UP001139486">
    <property type="component" value="Unassembled WGS sequence"/>
</dbReference>
<evidence type="ECO:0000313" key="1">
    <source>
        <dbReference type="EMBL" id="MCP3734818.1"/>
    </source>
</evidence>
<proteinExistence type="predicted"/>
<dbReference type="RefSeq" id="WP_254288838.1">
    <property type="nucleotide sequence ID" value="NZ_JAMLDY010000008.1"/>
</dbReference>
<accession>A0A9X2KTE6</accession>
<reference evidence="1" key="1">
    <citation type="submission" date="2022-05" db="EMBL/GenBank/DDBJ databases">
        <title>Sphingomonas sp. strain RP10 Genome sequencing and assembly.</title>
        <authorList>
            <person name="Kim I."/>
        </authorList>
    </citation>
    <scope>NUCLEOTIDE SEQUENCE</scope>
    <source>
        <strain evidence="1">RP10</strain>
    </source>
</reference>
<gene>
    <name evidence="1" type="ORF">M9979_08035</name>
</gene>
<name>A0A9X2KTE6_9SPHN</name>